<sequence>MNKVELLQRLHALTTDFHTLACDMDIGDERTEVFEMYEVLRRIQRRGAASEMLSATNPLLCPGVSDDVEWVDFIDDDDD</sequence>
<gene>
    <name evidence="1" type="ORF">PIK62_17255</name>
</gene>
<evidence type="ECO:0000313" key="2">
    <source>
        <dbReference type="Proteomes" id="UP001221816"/>
    </source>
</evidence>
<evidence type="ECO:0008006" key="3">
    <source>
        <dbReference type="Google" id="ProtNLM"/>
    </source>
</evidence>
<reference evidence="1 2" key="1">
    <citation type="submission" date="2023-01" db="EMBL/GenBank/DDBJ databases">
        <authorList>
            <person name="Dale J."/>
        </authorList>
    </citation>
    <scope>NUCLEOTIDE SEQUENCE [LARGE SCALE GENOMIC DNA]</scope>
    <source>
        <strain evidence="1 2">2022EL-01098</strain>
    </source>
</reference>
<keyword evidence="2" id="KW-1185">Reference proteome</keyword>
<organism evidence="1 2">
    <name type="scientific">Klebsiella pasteurii</name>
    <dbReference type="NCBI Taxonomy" id="2587529"/>
    <lineage>
        <taxon>Bacteria</taxon>
        <taxon>Pseudomonadati</taxon>
        <taxon>Pseudomonadota</taxon>
        <taxon>Gammaproteobacteria</taxon>
        <taxon>Enterobacterales</taxon>
        <taxon>Enterobacteriaceae</taxon>
        <taxon>Klebsiella/Raoultella group</taxon>
        <taxon>Klebsiella</taxon>
    </lineage>
</organism>
<accession>A0ABT5CS01</accession>
<protein>
    <recommendedName>
        <fullName evidence="3">Toluene hydroxylase</fullName>
    </recommendedName>
</protein>
<comment type="caution">
    <text evidence="1">The sequence shown here is derived from an EMBL/GenBank/DDBJ whole genome shotgun (WGS) entry which is preliminary data.</text>
</comment>
<name>A0ABT5CS01_9ENTR</name>
<dbReference type="RefSeq" id="WP_272027943.1">
    <property type="nucleotide sequence ID" value="NZ_JAQNDH010000010.1"/>
</dbReference>
<dbReference type="EMBL" id="JAQNDI010000009">
    <property type="protein sequence ID" value="MDC0694342.1"/>
    <property type="molecule type" value="Genomic_DNA"/>
</dbReference>
<evidence type="ECO:0000313" key="1">
    <source>
        <dbReference type="EMBL" id="MDC0694342.1"/>
    </source>
</evidence>
<proteinExistence type="predicted"/>
<dbReference type="Proteomes" id="UP001221816">
    <property type="component" value="Unassembled WGS sequence"/>
</dbReference>